<evidence type="ECO:0000256" key="4">
    <source>
        <dbReference type="ARBA" id="ARBA00012950"/>
    </source>
</evidence>
<evidence type="ECO:0000256" key="2">
    <source>
        <dbReference type="ARBA" id="ARBA00004496"/>
    </source>
</evidence>
<dbReference type="AlphaFoldDB" id="A0A8S1GVC2"/>
<dbReference type="Proteomes" id="UP000835052">
    <property type="component" value="Unassembled WGS sequence"/>
</dbReference>
<accession>A0A8S1GVC2</accession>
<dbReference type="InterPro" id="IPR016181">
    <property type="entry name" value="Acyl_CoA_acyltransferase"/>
</dbReference>
<keyword evidence="7" id="KW-0808">Transferase</keyword>
<comment type="subcellular location">
    <subcellularLocation>
        <location evidence="2">Cytoplasm</location>
    </subcellularLocation>
    <subcellularLocation>
        <location evidence="1">Nucleus</location>
    </subcellularLocation>
</comment>
<keyword evidence="8" id="KW-0539">Nucleus</keyword>
<keyword evidence="6" id="KW-0963">Cytoplasm</keyword>
<evidence type="ECO:0000313" key="14">
    <source>
        <dbReference type="Proteomes" id="UP000835052"/>
    </source>
</evidence>
<keyword evidence="14" id="KW-1185">Reference proteome</keyword>
<name>A0A8S1GVC2_9PELO</name>
<dbReference type="Pfam" id="PF00583">
    <property type="entry name" value="Acetyltransf_1"/>
    <property type="match status" value="1"/>
</dbReference>
<comment type="catalytic activity">
    <reaction evidence="11">
        <text>N-terminal L-seryl-[histone H4] + acetyl-CoA = N-terminal N(alpha)-acetyl-L-seryl-[histone H4] + CoA + H(+)</text>
        <dbReference type="Rhea" id="RHEA:50596"/>
        <dbReference type="Rhea" id="RHEA-COMP:12740"/>
        <dbReference type="Rhea" id="RHEA-COMP:12743"/>
        <dbReference type="ChEBI" id="CHEBI:15378"/>
        <dbReference type="ChEBI" id="CHEBI:57287"/>
        <dbReference type="ChEBI" id="CHEBI:57288"/>
        <dbReference type="ChEBI" id="CHEBI:64738"/>
        <dbReference type="ChEBI" id="CHEBI:83690"/>
        <dbReference type="EC" id="2.3.1.257"/>
    </reaction>
</comment>
<dbReference type="CDD" id="cd04301">
    <property type="entry name" value="NAT_SF"/>
    <property type="match status" value="1"/>
</dbReference>
<evidence type="ECO:0000256" key="10">
    <source>
        <dbReference type="ARBA" id="ARBA00047821"/>
    </source>
</evidence>
<gene>
    <name evidence="13" type="ORF">CAUJ_LOCUS2691</name>
</gene>
<dbReference type="Gene3D" id="3.40.630.30">
    <property type="match status" value="1"/>
</dbReference>
<evidence type="ECO:0000256" key="5">
    <source>
        <dbReference type="ARBA" id="ARBA00015043"/>
    </source>
</evidence>
<sequence length="198" mass="22559">MAPAEKSKKTVKKASKMKNPIEQLDCSPDVRTTADGEVISFEMSWATNLPQETADWAFDLFKENMFEMYSMSQWGWDPESKKNELGATTARFLIAKNEKGERIGYAHYRFDIDHDCAVLYCYEIQVLESYQKKGVGSIILKTLETLAEKTGMEKVMATVFAFNVKSLCFFHKLGYVNDVSCPDENQGLDYLILSKNVL</sequence>
<feature type="domain" description="N-acetyltransferase" evidence="12">
    <location>
        <begin position="47"/>
        <end position="198"/>
    </location>
</feature>
<comment type="catalytic activity">
    <reaction evidence="10">
        <text>N-terminal L-seryl-[histone H2A] + acetyl-CoA = N-terminal N(alpha)-acetyl-L-seryl-[histone H2A] + CoA + H(+)</text>
        <dbReference type="Rhea" id="RHEA:50600"/>
        <dbReference type="Rhea" id="RHEA-COMP:12742"/>
        <dbReference type="Rhea" id="RHEA-COMP:12744"/>
        <dbReference type="ChEBI" id="CHEBI:15378"/>
        <dbReference type="ChEBI" id="CHEBI:57287"/>
        <dbReference type="ChEBI" id="CHEBI:57288"/>
        <dbReference type="ChEBI" id="CHEBI:64738"/>
        <dbReference type="ChEBI" id="CHEBI:83690"/>
        <dbReference type="EC" id="2.3.1.257"/>
    </reaction>
</comment>
<dbReference type="PROSITE" id="PS51186">
    <property type="entry name" value="GNAT"/>
    <property type="match status" value="1"/>
</dbReference>
<evidence type="ECO:0000256" key="1">
    <source>
        <dbReference type="ARBA" id="ARBA00004123"/>
    </source>
</evidence>
<evidence type="ECO:0000313" key="13">
    <source>
        <dbReference type="EMBL" id="CAD6186772.1"/>
    </source>
</evidence>
<dbReference type="SUPFAM" id="SSF55729">
    <property type="entry name" value="Acyl-CoA N-acyltransferases (Nat)"/>
    <property type="match status" value="1"/>
</dbReference>
<keyword evidence="9" id="KW-0012">Acyltransferase</keyword>
<evidence type="ECO:0000256" key="8">
    <source>
        <dbReference type="ARBA" id="ARBA00023242"/>
    </source>
</evidence>
<dbReference type="GO" id="GO:1990189">
    <property type="term" value="F:protein N-terminal-serine acetyltransferase activity"/>
    <property type="evidence" value="ECO:0007669"/>
    <property type="project" value="UniProtKB-EC"/>
</dbReference>
<dbReference type="PANTHER" id="PTHR20531">
    <property type="entry name" value="N-ALPHA-ACETYLTRANSFERASE 40"/>
    <property type="match status" value="1"/>
</dbReference>
<dbReference type="GO" id="GO:0005634">
    <property type="term" value="C:nucleus"/>
    <property type="evidence" value="ECO:0007669"/>
    <property type="project" value="UniProtKB-SubCell"/>
</dbReference>
<dbReference type="EC" id="2.3.1.257" evidence="4"/>
<organism evidence="13 14">
    <name type="scientific">Caenorhabditis auriculariae</name>
    <dbReference type="NCBI Taxonomy" id="2777116"/>
    <lineage>
        <taxon>Eukaryota</taxon>
        <taxon>Metazoa</taxon>
        <taxon>Ecdysozoa</taxon>
        <taxon>Nematoda</taxon>
        <taxon>Chromadorea</taxon>
        <taxon>Rhabditida</taxon>
        <taxon>Rhabditina</taxon>
        <taxon>Rhabditomorpha</taxon>
        <taxon>Rhabditoidea</taxon>
        <taxon>Rhabditidae</taxon>
        <taxon>Peloderinae</taxon>
        <taxon>Caenorhabditis</taxon>
    </lineage>
</organism>
<dbReference type="EMBL" id="CAJGYM010000005">
    <property type="protein sequence ID" value="CAD6186772.1"/>
    <property type="molecule type" value="Genomic_DNA"/>
</dbReference>
<evidence type="ECO:0000256" key="9">
    <source>
        <dbReference type="ARBA" id="ARBA00023315"/>
    </source>
</evidence>
<comment type="similarity">
    <text evidence="3">Belongs to the acetyltransferase family. NAA40 subfamily.</text>
</comment>
<comment type="caution">
    <text evidence="13">The sequence shown here is derived from an EMBL/GenBank/DDBJ whole genome shotgun (WGS) entry which is preliminary data.</text>
</comment>
<dbReference type="InterPro" id="IPR039949">
    <property type="entry name" value="NAA40"/>
</dbReference>
<evidence type="ECO:0000259" key="12">
    <source>
        <dbReference type="PROSITE" id="PS51186"/>
    </source>
</evidence>
<dbReference type="PANTHER" id="PTHR20531:SF1">
    <property type="entry name" value="N-ALPHA-ACETYLTRANSFERASE 40"/>
    <property type="match status" value="1"/>
</dbReference>
<reference evidence="13" key="1">
    <citation type="submission" date="2020-10" db="EMBL/GenBank/DDBJ databases">
        <authorList>
            <person name="Kikuchi T."/>
        </authorList>
    </citation>
    <scope>NUCLEOTIDE SEQUENCE</scope>
    <source>
        <strain evidence="13">NKZ352</strain>
    </source>
</reference>
<dbReference type="InterPro" id="IPR000182">
    <property type="entry name" value="GNAT_dom"/>
</dbReference>
<dbReference type="GO" id="GO:0005737">
    <property type="term" value="C:cytoplasm"/>
    <property type="evidence" value="ECO:0007669"/>
    <property type="project" value="UniProtKB-SubCell"/>
</dbReference>
<proteinExistence type="inferred from homology"/>
<evidence type="ECO:0000256" key="11">
    <source>
        <dbReference type="ARBA" id="ARBA00049524"/>
    </source>
</evidence>
<protein>
    <recommendedName>
        <fullName evidence="5">N-alpha-acetyltransferase 40</fullName>
        <ecNumber evidence="4">2.3.1.257</ecNumber>
    </recommendedName>
</protein>
<evidence type="ECO:0000256" key="6">
    <source>
        <dbReference type="ARBA" id="ARBA00022490"/>
    </source>
</evidence>
<dbReference type="GO" id="GO:0043998">
    <property type="term" value="F:histone H2A acetyltransferase activity"/>
    <property type="evidence" value="ECO:0007669"/>
    <property type="project" value="InterPro"/>
</dbReference>
<evidence type="ECO:0000256" key="3">
    <source>
        <dbReference type="ARBA" id="ARBA00008870"/>
    </source>
</evidence>
<dbReference type="GO" id="GO:0010485">
    <property type="term" value="F:histone H4 acetyltransferase activity"/>
    <property type="evidence" value="ECO:0007669"/>
    <property type="project" value="InterPro"/>
</dbReference>
<dbReference type="OrthoDB" id="424551at2759"/>
<evidence type="ECO:0000256" key="7">
    <source>
        <dbReference type="ARBA" id="ARBA00022679"/>
    </source>
</evidence>